<name>A0A383CCU2_9ZZZZ</name>
<sequence length="24" mass="2619">MIILGLGSNLHSSFGDRFKNIDLA</sequence>
<reference evidence="1" key="1">
    <citation type="submission" date="2018-05" db="EMBL/GenBank/DDBJ databases">
        <authorList>
            <person name="Lanie J.A."/>
            <person name="Ng W.-L."/>
            <person name="Kazmierczak K.M."/>
            <person name="Andrzejewski T.M."/>
            <person name="Davidsen T.M."/>
            <person name="Wayne K.J."/>
            <person name="Tettelin H."/>
            <person name="Glass J.I."/>
            <person name="Rusch D."/>
            <person name="Podicherti R."/>
            <person name="Tsui H.-C.T."/>
            <person name="Winkler M.E."/>
        </authorList>
    </citation>
    <scope>NUCLEOTIDE SEQUENCE</scope>
</reference>
<accession>A0A383CCU2</accession>
<dbReference type="EMBL" id="UINC01207350">
    <property type="protein sequence ID" value="SVE29398.1"/>
    <property type="molecule type" value="Genomic_DNA"/>
</dbReference>
<protein>
    <submittedName>
        <fullName evidence="1">Uncharacterized protein</fullName>
    </submittedName>
</protein>
<feature type="non-terminal residue" evidence="1">
    <location>
        <position position="24"/>
    </location>
</feature>
<gene>
    <name evidence="1" type="ORF">METZ01_LOCUS482252</name>
</gene>
<organism evidence="1">
    <name type="scientific">marine metagenome</name>
    <dbReference type="NCBI Taxonomy" id="408172"/>
    <lineage>
        <taxon>unclassified sequences</taxon>
        <taxon>metagenomes</taxon>
        <taxon>ecological metagenomes</taxon>
    </lineage>
</organism>
<evidence type="ECO:0000313" key="1">
    <source>
        <dbReference type="EMBL" id="SVE29398.1"/>
    </source>
</evidence>
<proteinExistence type="predicted"/>
<dbReference type="AlphaFoldDB" id="A0A383CCU2"/>